<keyword evidence="4" id="KW-0811">Translocation</keyword>
<dbReference type="Proteomes" id="UP000468717">
    <property type="component" value="Unassembled WGS sequence"/>
</dbReference>
<proteinExistence type="inferred from homology"/>
<accession>A0A6I1HZU7</accession>
<dbReference type="Gene3D" id="3.10.420.10">
    <property type="entry name" value="SecB-like"/>
    <property type="match status" value="1"/>
</dbReference>
<evidence type="ECO:0000313" key="5">
    <source>
        <dbReference type="EMBL" id="KAB8063210.1"/>
    </source>
</evidence>
<comment type="caution">
    <text evidence="5">The sequence shown here is derived from an EMBL/GenBank/DDBJ whole genome shotgun (WGS) entry which is preliminary data.</text>
</comment>
<evidence type="ECO:0000313" key="6">
    <source>
        <dbReference type="Proteomes" id="UP000468717"/>
    </source>
</evidence>
<dbReference type="InterPro" id="IPR003708">
    <property type="entry name" value="SecB"/>
</dbReference>
<keyword evidence="3" id="KW-0653">Protein transport</keyword>
<sequence length="147" mass="16763">MEASKKKEYKLHAIQIIELRVAELSIKVNLEAPRDSELPEFTIETGRSNYDPETQQIQVRMRIVAGEGEDDVLSLKVELHGRFKVDETRFPIDQISHWADHNAPIVLYPYIREQVYSLTSKVGLPEGLLPLIEIPTFKVEAPVQVGN</sequence>
<keyword evidence="6" id="KW-1185">Reference proteome</keyword>
<comment type="similarity">
    <text evidence="1">Belongs to the SecB family.</text>
</comment>
<dbReference type="EMBL" id="WFLI01000025">
    <property type="protein sequence ID" value="KAB8063210.1"/>
    <property type="molecule type" value="Genomic_DNA"/>
</dbReference>
<dbReference type="InterPro" id="IPR035958">
    <property type="entry name" value="SecB-like_sf"/>
</dbReference>
<evidence type="ECO:0000256" key="2">
    <source>
        <dbReference type="ARBA" id="ARBA00022448"/>
    </source>
</evidence>
<organism evidence="5 6">
    <name type="scientific">Janthinobacterium violaceinigrum</name>
    <dbReference type="NCBI Taxonomy" id="2654252"/>
    <lineage>
        <taxon>Bacteria</taxon>
        <taxon>Pseudomonadati</taxon>
        <taxon>Pseudomonadota</taxon>
        <taxon>Betaproteobacteria</taxon>
        <taxon>Burkholderiales</taxon>
        <taxon>Oxalobacteraceae</taxon>
        <taxon>Janthinobacterium</taxon>
    </lineage>
</organism>
<evidence type="ECO:0008006" key="7">
    <source>
        <dbReference type="Google" id="ProtNLM"/>
    </source>
</evidence>
<keyword evidence="2" id="KW-0813">Transport</keyword>
<evidence type="ECO:0000256" key="1">
    <source>
        <dbReference type="ARBA" id="ARBA00009990"/>
    </source>
</evidence>
<dbReference type="GO" id="GO:0051082">
    <property type="term" value="F:unfolded protein binding"/>
    <property type="evidence" value="ECO:0007669"/>
    <property type="project" value="InterPro"/>
</dbReference>
<evidence type="ECO:0000256" key="4">
    <source>
        <dbReference type="ARBA" id="ARBA00023010"/>
    </source>
</evidence>
<name>A0A6I1HZU7_9BURK</name>
<dbReference type="GO" id="GO:0015031">
    <property type="term" value="P:protein transport"/>
    <property type="evidence" value="ECO:0007669"/>
    <property type="project" value="UniProtKB-KW"/>
</dbReference>
<dbReference type="GO" id="GO:0051262">
    <property type="term" value="P:protein tetramerization"/>
    <property type="evidence" value="ECO:0007669"/>
    <property type="project" value="InterPro"/>
</dbReference>
<dbReference type="SUPFAM" id="SSF54611">
    <property type="entry name" value="SecB-like"/>
    <property type="match status" value="1"/>
</dbReference>
<protein>
    <recommendedName>
        <fullName evidence="7">Protein-export chaperone SecB</fullName>
    </recommendedName>
</protein>
<dbReference type="AlphaFoldDB" id="A0A6I1HZU7"/>
<evidence type="ECO:0000256" key="3">
    <source>
        <dbReference type="ARBA" id="ARBA00022927"/>
    </source>
</evidence>
<dbReference type="Pfam" id="PF02556">
    <property type="entry name" value="SecB"/>
    <property type="match status" value="1"/>
</dbReference>
<reference evidence="5 6" key="1">
    <citation type="submission" date="2019-10" db="EMBL/GenBank/DDBJ databases">
        <title>Three novel species isolated from a subtropical stream in China.</title>
        <authorList>
            <person name="Lu H."/>
        </authorList>
    </citation>
    <scope>NUCLEOTIDE SEQUENCE [LARGE SCALE GENOMIC DNA]</scope>
    <source>
        <strain evidence="5 6">FT13W</strain>
    </source>
</reference>
<dbReference type="RefSeq" id="WP_152283942.1">
    <property type="nucleotide sequence ID" value="NZ_WFLI01000025.1"/>
</dbReference>
<gene>
    <name evidence="5" type="ORF">GCN75_19780</name>
</gene>